<feature type="region of interest" description="Disordered" evidence="1">
    <location>
        <begin position="33"/>
        <end position="62"/>
    </location>
</feature>
<organism evidence="2 3">
    <name type="scientific">Claviceps aff. purpurea</name>
    <dbReference type="NCBI Taxonomy" id="1967640"/>
    <lineage>
        <taxon>Eukaryota</taxon>
        <taxon>Fungi</taxon>
        <taxon>Dikarya</taxon>
        <taxon>Ascomycota</taxon>
        <taxon>Pezizomycotina</taxon>
        <taxon>Sordariomycetes</taxon>
        <taxon>Hypocreomycetidae</taxon>
        <taxon>Hypocreales</taxon>
        <taxon>Clavicipitaceae</taxon>
        <taxon>Claviceps</taxon>
    </lineage>
</organism>
<name>A0A9P7QNE1_9HYPO</name>
<keyword evidence="3" id="KW-1185">Reference proteome</keyword>
<evidence type="ECO:0000313" key="2">
    <source>
        <dbReference type="EMBL" id="KAG6298632.1"/>
    </source>
</evidence>
<evidence type="ECO:0000256" key="1">
    <source>
        <dbReference type="SAM" id="MobiDB-lite"/>
    </source>
</evidence>
<accession>A0A9P7QNE1</accession>
<comment type="caution">
    <text evidence="2">The sequence shown here is derived from an EMBL/GenBank/DDBJ whole genome shotgun (WGS) entry which is preliminary data.</text>
</comment>
<evidence type="ECO:0000313" key="3">
    <source>
        <dbReference type="Proteomes" id="UP000707071"/>
    </source>
</evidence>
<dbReference type="EMBL" id="SRRH01000118">
    <property type="protein sequence ID" value="KAG6298632.1"/>
    <property type="molecule type" value="Genomic_DNA"/>
</dbReference>
<feature type="compositionally biased region" description="Polar residues" evidence="1">
    <location>
        <begin position="42"/>
        <end position="51"/>
    </location>
</feature>
<gene>
    <name evidence="2" type="ORF">E4U09_000622</name>
</gene>
<sequence length="134" mass="15072">MRSGRDPKAGLRQAVAKWQTAWGRAAYTTPVQRDTDGDVQMTGVNPTGFTNKKSKKTGNASAKAGTAVKWVSQAVLAQRREAGRARRPESVFAMSLKRRRKTPTATIRKKTSLRLKTRRRGQWMLARRVAIQHR</sequence>
<proteinExistence type="predicted"/>
<dbReference type="AlphaFoldDB" id="A0A9P7QNE1"/>
<dbReference type="Proteomes" id="UP000707071">
    <property type="component" value="Unassembled WGS sequence"/>
</dbReference>
<protein>
    <submittedName>
        <fullName evidence="2">Uncharacterized protein</fullName>
    </submittedName>
</protein>
<reference evidence="2 3" key="1">
    <citation type="journal article" date="2020" name="bioRxiv">
        <title>Whole genome comparisons of ergot fungi reveals the divergence and evolution of species within the genus Claviceps are the result of varying mechanisms driving genome evolution and host range expansion.</title>
        <authorList>
            <person name="Wyka S.A."/>
            <person name="Mondo S.J."/>
            <person name="Liu M."/>
            <person name="Dettman J."/>
            <person name="Nalam V."/>
            <person name="Broders K.D."/>
        </authorList>
    </citation>
    <scope>NUCLEOTIDE SEQUENCE [LARGE SCALE GENOMIC DNA]</scope>
    <source>
        <strain evidence="2 3">Clav52</strain>
    </source>
</reference>